<keyword evidence="2" id="KW-1185">Reference proteome</keyword>
<name>E0UK39_GLOV7</name>
<dbReference type="RefSeq" id="WP_013322780.1">
    <property type="nucleotide sequence ID" value="NC_014501.1"/>
</dbReference>
<dbReference type="EMBL" id="CP002198">
    <property type="protein sequence ID" value="ADN14675.1"/>
    <property type="molecule type" value="Genomic_DNA"/>
</dbReference>
<evidence type="ECO:0000313" key="1">
    <source>
        <dbReference type="EMBL" id="ADN14675.1"/>
    </source>
</evidence>
<dbReference type="Proteomes" id="UP000008206">
    <property type="component" value="Chromosome"/>
</dbReference>
<organism evidence="1 2">
    <name type="scientific">Gloeothece verrucosa (strain PCC 7822)</name>
    <name type="common">Cyanothece sp. (strain PCC 7822)</name>
    <dbReference type="NCBI Taxonomy" id="497965"/>
    <lineage>
        <taxon>Bacteria</taxon>
        <taxon>Bacillati</taxon>
        <taxon>Cyanobacteriota</taxon>
        <taxon>Cyanophyceae</taxon>
        <taxon>Oscillatoriophycideae</taxon>
        <taxon>Chroococcales</taxon>
        <taxon>Aphanothecaceae</taxon>
        <taxon>Gloeothece</taxon>
        <taxon>Gloeothece verrucosa</taxon>
    </lineage>
</organism>
<dbReference type="eggNOG" id="ENOG5032ZI3">
    <property type="taxonomic scope" value="Bacteria"/>
</dbReference>
<protein>
    <submittedName>
        <fullName evidence="1">Uncharacterized protein</fullName>
    </submittedName>
</protein>
<sequence length="61" mass="6899">MTTHFISAEIDLKETPIKLSQAIESELQKQGEPLRWAITKVDTDKQTAQVEAIVTKQMTNN</sequence>
<dbReference type="OrthoDB" id="427348at2"/>
<proteinExistence type="predicted"/>
<reference evidence="2" key="1">
    <citation type="journal article" date="2011" name="MBio">
        <title>Novel metabolic attributes of the genus Cyanothece, comprising a group of unicellular nitrogen-fixing Cyanobacteria.</title>
        <authorList>
            <person name="Bandyopadhyay A."/>
            <person name="Elvitigala T."/>
            <person name="Welsh E."/>
            <person name="Stockel J."/>
            <person name="Liberton M."/>
            <person name="Min H."/>
            <person name="Sherman L.A."/>
            <person name="Pakrasi H.B."/>
        </authorList>
    </citation>
    <scope>NUCLEOTIDE SEQUENCE [LARGE SCALE GENOMIC DNA]</scope>
    <source>
        <strain evidence="2">PCC 7822</strain>
    </source>
</reference>
<dbReference type="HOGENOM" id="CLU_208303_0_0_3"/>
<accession>E0UK39</accession>
<gene>
    <name evidence="1" type="ordered locus">Cyan7822_2708</name>
</gene>
<evidence type="ECO:0000313" key="2">
    <source>
        <dbReference type="Proteomes" id="UP000008206"/>
    </source>
</evidence>
<dbReference type="KEGG" id="cyj:Cyan7822_2708"/>
<dbReference type="STRING" id="497965.Cyan7822_2708"/>
<dbReference type="AlphaFoldDB" id="E0UK39"/>